<protein>
    <submittedName>
        <fullName evidence="4">TetR/AcrR family transcriptional regulator</fullName>
    </submittedName>
</protein>
<dbReference type="InterPro" id="IPR001647">
    <property type="entry name" value="HTH_TetR"/>
</dbReference>
<dbReference type="GO" id="GO:0003677">
    <property type="term" value="F:DNA binding"/>
    <property type="evidence" value="ECO:0007669"/>
    <property type="project" value="UniProtKB-UniRule"/>
</dbReference>
<evidence type="ECO:0000313" key="4">
    <source>
        <dbReference type="EMBL" id="QPL19391.1"/>
    </source>
</evidence>
<accession>A0A7T0MAN5</accession>
<reference evidence="4" key="2">
    <citation type="submission" date="2020-10" db="EMBL/GenBank/DDBJ databases">
        <authorList>
            <person name="Chmielowska C.A."/>
            <person name="Korsak D."/>
            <person name="Bartosik D."/>
        </authorList>
    </citation>
    <scope>NUCLEOTIDE SEQUENCE</scope>
    <source>
        <strain evidence="4">Sr12</strain>
        <plasmid evidence="4">pLIS4</plasmid>
    </source>
</reference>
<gene>
    <name evidence="4" type="ORF">pLIS400266c</name>
</gene>
<dbReference type="RefSeq" id="WP_002341292.1">
    <property type="nucleotide sequence ID" value="NZ_JAARQT010000029.1"/>
</dbReference>
<dbReference type="PANTHER" id="PTHR43479:SF7">
    <property type="entry name" value="TETR-FAMILY TRANSCRIPTIONAL REGULATOR"/>
    <property type="match status" value="1"/>
</dbReference>
<geneLocation type="plasmid" evidence="4">
    <name>pLIS4</name>
</geneLocation>
<keyword evidence="1 2" id="KW-0238">DNA-binding</keyword>
<feature type="domain" description="HTH tetR-type" evidence="3">
    <location>
        <begin position="10"/>
        <end position="70"/>
    </location>
</feature>
<dbReference type="Gene3D" id="1.10.357.10">
    <property type="entry name" value="Tetracycline Repressor, domain 2"/>
    <property type="match status" value="1"/>
</dbReference>
<dbReference type="PROSITE" id="PS50977">
    <property type="entry name" value="HTH_TETR_2"/>
    <property type="match status" value="1"/>
</dbReference>
<dbReference type="EMBL" id="MW124301">
    <property type="protein sequence ID" value="QPL19391.1"/>
    <property type="molecule type" value="Genomic_DNA"/>
</dbReference>
<name>A0A7T0MAN5_LISSE</name>
<evidence type="ECO:0000259" key="3">
    <source>
        <dbReference type="PROSITE" id="PS50977"/>
    </source>
</evidence>
<sequence length="195" mass="22939">MPKKEDLRVIKTKKNIEYTFFELLKTMPFEKVTVRLILEKALISKGTFYSHYLDKYDLAEKVVHQHLSKFQAGVAERLEGIQNNEDYDVLWSSLRESISTIIVDIKTLKKLHIGGMDIETSIKNILQEEYVRYAEVQNIQIKNIRLQSAIIASLAIEYITYIQEYDELIEMPDYIQSIHEISTQYLSYLKHTKKT</sequence>
<dbReference type="InterPro" id="IPR009057">
    <property type="entry name" value="Homeodomain-like_sf"/>
</dbReference>
<dbReference type="SUPFAM" id="SSF46689">
    <property type="entry name" value="Homeodomain-like"/>
    <property type="match status" value="1"/>
</dbReference>
<dbReference type="PANTHER" id="PTHR43479">
    <property type="entry name" value="ACREF/ENVCD OPERON REPRESSOR-RELATED"/>
    <property type="match status" value="1"/>
</dbReference>
<keyword evidence="4" id="KW-0614">Plasmid</keyword>
<dbReference type="AlphaFoldDB" id="A0A7T0MAN5"/>
<dbReference type="Pfam" id="PF00440">
    <property type="entry name" value="TetR_N"/>
    <property type="match status" value="1"/>
</dbReference>
<evidence type="ECO:0000256" key="2">
    <source>
        <dbReference type="PROSITE-ProRule" id="PRU00335"/>
    </source>
</evidence>
<reference evidence="4" key="1">
    <citation type="journal article" date="2020" name="Int. J. Mol. Sci.">
        <title>Genetic Carriers and Genomic Distribution of cadA6-A Novel Variant of a Cadmium Resistance Determinant Identified in Listeria spp.</title>
        <authorList>
            <person name="Chmielowska C."/>
            <person name="Korsak D."/>
            <person name="Szmulkowska B."/>
            <person name="Krop A."/>
            <person name="Lipka K."/>
            <person name="Krupinska M."/>
            <person name="Bartosik D."/>
        </authorList>
    </citation>
    <scope>NUCLEOTIDE SEQUENCE</scope>
    <source>
        <strain evidence="4">Sr12</strain>
    </source>
</reference>
<evidence type="ECO:0000256" key="1">
    <source>
        <dbReference type="ARBA" id="ARBA00023125"/>
    </source>
</evidence>
<dbReference type="InterPro" id="IPR050624">
    <property type="entry name" value="HTH-type_Tx_Regulator"/>
</dbReference>
<organism evidence="4">
    <name type="scientific">Listeria seeligeri</name>
    <dbReference type="NCBI Taxonomy" id="1640"/>
    <lineage>
        <taxon>Bacteria</taxon>
        <taxon>Bacillati</taxon>
        <taxon>Bacillota</taxon>
        <taxon>Bacilli</taxon>
        <taxon>Bacillales</taxon>
        <taxon>Listeriaceae</taxon>
        <taxon>Listeria</taxon>
    </lineage>
</organism>
<feature type="DNA-binding region" description="H-T-H motif" evidence="2">
    <location>
        <begin position="33"/>
        <end position="52"/>
    </location>
</feature>
<proteinExistence type="predicted"/>